<evidence type="ECO:0000313" key="1">
    <source>
        <dbReference type="EMBL" id="MBA5639472.1"/>
    </source>
</evidence>
<dbReference type="AlphaFoldDB" id="A0A7W2EVN3"/>
<proteinExistence type="predicted"/>
<accession>A0A7W2EVN3</accession>
<dbReference type="Proteomes" id="UP000534388">
    <property type="component" value="Unassembled WGS sequence"/>
</dbReference>
<comment type="caution">
    <text evidence="1">The sequence shown here is derived from an EMBL/GenBank/DDBJ whole genome shotgun (WGS) entry which is preliminary data.</text>
</comment>
<organism evidence="1 2">
    <name type="scientific">Rugamonas brunnea</name>
    <dbReference type="NCBI Taxonomy" id="2758569"/>
    <lineage>
        <taxon>Bacteria</taxon>
        <taxon>Pseudomonadati</taxon>
        <taxon>Pseudomonadota</taxon>
        <taxon>Betaproteobacteria</taxon>
        <taxon>Burkholderiales</taxon>
        <taxon>Oxalobacteraceae</taxon>
        <taxon>Telluria group</taxon>
        <taxon>Rugamonas</taxon>
    </lineage>
</organism>
<protein>
    <submittedName>
        <fullName evidence="1">Uncharacterized protein</fullName>
    </submittedName>
</protein>
<reference evidence="1 2" key="1">
    <citation type="submission" date="2020-07" db="EMBL/GenBank/DDBJ databases">
        <title>Novel species isolated from subtropical streams in China.</title>
        <authorList>
            <person name="Lu H."/>
        </authorList>
    </citation>
    <scope>NUCLEOTIDE SEQUENCE [LARGE SCALE GENOMIC DNA]</scope>
    <source>
        <strain evidence="1 2">LX20W</strain>
    </source>
</reference>
<evidence type="ECO:0000313" key="2">
    <source>
        <dbReference type="Proteomes" id="UP000534388"/>
    </source>
</evidence>
<dbReference type="RefSeq" id="WP_182166019.1">
    <property type="nucleotide sequence ID" value="NZ_JACEZT010000016.1"/>
</dbReference>
<name>A0A7W2EVN3_9BURK</name>
<keyword evidence="2" id="KW-1185">Reference proteome</keyword>
<dbReference type="EMBL" id="JACEZT010000016">
    <property type="protein sequence ID" value="MBA5639472.1"/>
    <property type="molecule type" value="Genomic_DNA"/>
</dbReference>
<gene>
    <name evidence="1" type="ORF">H3H37_20625</name>
</gene>
<sequence>MRIISVRPGTSDPDADEAEHAFATAIAFQVASERAFETKVVGDKFQSARVPAVVCAALSVELGMKARIMADGNRAQYKKLKGTAGHSLVTLFSLLSQDDRNWFIVGSGHEKAEFMEALSAVSNAFVDWRYVYEQDERAINFSFLSKLSELATTLPAAS</sequence>